<keyword evidence="4" id="KW-0720">Serine protease</keyword>
<dbReference type="EMBL" id="CAEZWR010000137">
    <property type="protein sequence ID" value="CAB4671623.1"/>
    <property type="molecule type" value="Genomic_DNA"/>
</dbReference>
<evidence type="ECO:0000313" key="7">
    <source>
        <dbReference type="EMBL" id="CAB4912972.1"/>
    </source>
</evidence>
<evidence type="ECO:0000313" key="5">
    <source>
        <dbReference type="EMBL" id="CAB4624477.1"/>
    </source>
</evidence>
<sequence>MAIRLYLSSQGLGEESASLRPTSDETHQALIVVNALDPYPMARQYALPQEMTQLAALGYHCSELDLRDYFQLATDPHQHNQGKETRLAELLAGSNLIWVAGGNTFVLARAMQQSQLKTALLAAADLAHHTITYGGYSAGAAVIGPDLQGIHLMDDPKVLPDQYDPNTEAIALNLVSERIIPHYRSQSDDSANADRAVAYLEKARLKFRTLRDGEVWLTNC</sequence>
<dbReference type="GO" id="GO:0008236">
    <property type="term" value="F:serine-type peptidase activity"/>
    <property type="evidence" value="ECO:0007669"/>
    <property type="project" value="UniProtKB-KW"/>
</dbReference>
<accession>A0A6J6IJ12</accession>
<dbReference type="EMBL" id="CAFBMO010000058">
    <property type="protein sequence ID" value="CAB4912972.1"/>
    <property type="molecule type" value="Genomic_DNA"/>
</dbReference>
<dbReference type="PANTHER" id="PTHR20842:SF0">
    <property type="entry name" value="ALPHA-ASPARTYL DIPEPTIDASE"/>
    <property type="match status" value="1"/>
</dbReference>
<gene>
    <name evidence="5" type="ORF">UFOPK1908_01081</name>
    <name evidence="6" type="ORF">UFOPK2282_01109</name>
    <name evidence="7" type="ORF">UFOPK3576_01251</name>
</gene>
<dbReference type="AlphaFoldDB" id="A0A6J6IJ12"/>
<name>A0A6J6IJ12_9ZZZZ</name>
<keyword evidence="3" id="KW-0378">Hydrolase</keyword>
<dbReference type="PANTHER" id="PTHR20842">
    <property type="entry name" value="PROTEASE S51 ALPHA-ASPARTYL DIPEPTIDASE"/>
    <property type="match status" value="1"/>
</dbReference>
<dbReference type="InterPro" id="IPR005320">
    <property type="entry name" value="Peptidase_S51"/>
</dbReference>
<dbReference type="Pfam" id="PF03575">
    <property type="entry name" value="Peptidase_S51"/>
    <property type="match status" value="1"/>
</dbReference>
<keyword evidence="2" id="KW-0645">Protease</keyword>
<protein>
    <submittedName>
        <fullName evidence="5">Unannotated protein</fullName>
    </submittedName>
</protein>
<evidence type="ECO:0000256" key="3">
    <source>
        <dbReference type="ARBA" id="ARBA00022801"/>
    </source>
</evidence>
<dbReference type="EMBL" id="CAEZVB010000053">
    <property type="protein sequence ID" value="CAB4624477.1"/>
    <property type="molecule type" value="Genomic_DNA"/>
</dbReference>
<dbReference type="SUPFAM" id="SSF52317">
    <property type="entry name" value="Class I glutamine amidotransferase-like"/>
    <property type="match status" value="1"/>
</dbReference>
<evidence type="ECO:0000313" key="6">
    <source>
        <dbReference type="EMBL" id="CAB4671623.1"/>
    </source>
</evidence>
<comment type="similarity">
    <text evidence="1">Belongs to the peptidase S51 family.</text>
</comment>
<evidence type="ECO:0000256" key="1">
    <source>
        <dbReference type="ARBA" id="ARBA00006534"/>
    </source>
</evidence>
<dbReference type="Gene3D" id="3.40.50.880">
    <property type="match status" value="1"/>
</dbReference>
<dbReference type="InterPro" id="IPR029062">
    <property type="entry name" value="Class_I_gatase-like"/>
</dbReference>
<reference evidence="5" key="1">
    <citation type="submission" date="2020-05" db="EMBL/GenBank/DDBJ databases">
        <authorList>
            <person name="Chiriac C."/>
            <person name="Salcher M."/>
            <person name="Ghai R."/>
            <person name="Kavagutti S V."/>
        </authorList>
    </citation>
    <scope>NUCLEOTIDE SEQUENCE</scope>
</reference>
<evidence type="ECO:0000256" key="2">
    <source>
        <dbReference type="ARBA" id="ARBA00022670"/>
    </source>
</evidence>
<dbReference type="GO" id="GO:0006508">
    <property type="term" value="P:proteolysis"/>
    <property type="evidence" value="ECO:0007669"/>
    <property type="project" value="UniProtKB-KW"/>
</dbReference>
<proteinExistence type="inferred from homology"/>
<organism evidence="5">
    <name type="scientific">freshwater metagenome</name>
    <dbReference type="NCBI Taxonomy" id="449393"/>
    <lineage>
        <taxon>unclassified sequences</taxon>
        <taxon>metagenomes</taxon>
        <taxon>ecological metagenomes</taxon>
    </lineage>
</organism>
<evidence type="ECO:0000256" key="4">
    <source>
        <dbReference type="ARBA" id="ARBA00022825"/>
    </source>
</evidence>